<keyword evidence="2" id="KW-1185">Reference proteome</keyword>
<name>A0A0L6VU06_9BASI</name>
<dbReference type="EMBL" id="LAVV01000637">
    <property type="protein sequence ID" value="KNZ64188.1"/>
    <property type="molecule type" value="Genomic_DNA"/>
</dbReference>
<dbReference type="VEuPathDB" id="FungiDB:VP01_10574g1"/>
<feature type="non-terminal residue" evidence="1">
    <location>
        <position position="1"/>
    </location>
</feature>
<evidence type="ECO:0000313" key="2">
    <source>
        <dbReference type="Proteomes" id="UP000037035"/>
    </source>
</evidence>
<protein>
    <submittedName>
        <fullName evidence="1">Uncharacterized protein</fullName>
    </submittedName>
</protein>
<comment type="caution">
    <text evidence="1">The sequence shown here is derived from an EMBL/GenBank/DDBJ whole genome shotgun (WGS) entry which is preliminary data.</text>
</comment>
<organism evidence="1 2">
    <name type="scientific">Puccinia sorghi</name>
    <dbReference type="NCBI Taxonomy" id="27349"/>
    <lineage>
        <taxon>Eukaryota</taxon>
        <taxon>Fungi</taxon>
        <taxon>Dikarya</taxon>
        <taxon>Basidiomycota</taxon>
        <taxon>Pucciniomycotina</taxon>
        <taxon>Pucciniomycetes</taxon>
        <taxon>Pucciniales</taxon>
        <taxon>Pucciniaceae</taxon>
        <taxon>Puccinia</taxon>
    </lineage>
</organism>
<evidence type="ECO:0000313" key="1">
    <source>
        <dbReference type="EMBL" id="KNZ64188.1"/>
    </source>
</evidence>
<proteinExistence type="predicted"/>
<accession>A0A0L6VU06</accession>
<dbReference type="STRING" id="27349.A0A0L6VU06"/>
<reference evidence="1 2" key="1">
    <citation type="submission" date="2015-08" db="EMBL/GenBank/DDBJ databases">
        <title>Next Generation Sequencing and Analysis of the Genome of Puccinia sorghi L Schw, the Causal Agent of Maize Common Rust.</title>
        <authorList>
            <person name="Rochi L."/>
            <person name="Burguener G."/>
            <person name="Darino M."/>
            <person name="Turjanski A."/>
            <person name="Kreff E."/>
            <person name="Dieguez M.J."/>
            <person name="Sacco F."/>
        </authorList>
    </citation>
    <scope>NUCLEOTIDE SEQUENCE [LARGE SCALE GENOMIC DNA]</scope>
    <source>
        <strain evidence="1 2">RO10H11247</strain>
    </source>
</reference>
<sequence length="110" mass="11772">FLTVGPEYQSQINFELLGCAIKLVSPSPPSLSTASTTAISLSCDFHSGKDHNPYPDLSFILQVMDDHAWLKLTLDPSSTCCSLASIAVLLAKCPPSILSAPSLPSFFEEV</sequence>
<gene>
    <name evidence="1" type="ORF">VP01_10574g1</name>
</gene>
<dbReference type="AlphaFoldDB" id="A0A0L6VU06"/>
<dbReference type="Proteomes" id="UP000037035">
    <property type="component" value="Unassembled WGS sequence"/>
</dbReference>